<evidence type="ECO:0000313" key="3">
    <source>
        <dbReference type="Proteomes" id="UP001318301"/>
    </source>
</evidence>
<protein>
    <recommendedName>
        <fullName evidence="4">Paeninodin family lasso peptide</fullName>
    </recommendedName>
</protein>
<dbReference type="EMBL" id="SEWW01000001">
    <property type="protein sequence ID" value="NGZ43547.1"/>
    <property type="molecule type" value="Genomic_DNA"/>
</dbReference>
<reference evidence="2 3" key="1">
    <citation type="submission" date="2019-02" db="EMBL/GenBank/DDBJ databases">
        <title>Genome of a new Bacteroidetes strain.</title>
        <authorList>
            <person name="Pitt A."/>
        </authorList>
    </citation>
    <scope>NUCLEOTIDE SEQUENCE [LARGE SCALE GENOMIC DNA]</scope>
    <source>
        <strain evidence="2 3">50C-KIRBA</strain>
    </source>
</reference>
<evidence type="ECO:0000313" key="2">
    <source>
        <dbReference type="EMBL" id="NGZ43547.1"/>
    </source>
</evidence>
<evidence type="ECO:0008006" key="4">
    <source>
        <dbReference type="Google" id="ProtNLM"/>
    </source>
</evidence>
<gene>
    <name evidence="2" type="ORF">EWU23_03565</name>
</gene>
<keyword evidence="3" id="KW-1185">Reference proteome</keyword>
<name>A0ABX0EWB2_9BACT</name>
<comment type="caution">
    <text evidence="2">The sequence shown here is derived from an EMBL/GenBank/DDBJ whole genome shotgun (WGS) entry which is preliminary data.</text>
</comment>
<feature type="region of interest" description="Disordered" evidence="1">
    <location>
        <begin position="1"/>
        <end position="23"/>
    </location>
</feature>
<dbReference type="RefSeq" id="WP_166228868.1">
    <property type="nucleotide sequence ID" value="NZ_CBCSIJ010000001.1"/>
</dbReference>
<evidence type="ECO:0000256" key="1">
    <source>
        <dbReference type="SAM" id="MobiDB-lite"/>
    </source>
</evidence>
<accession>A0ABX0EWB2</accession>
<dbReference type="Proteomes" id="UP001318301">
    <property type="component" value="Unassembled WGS sequence"/>
</dbReference>
<organism evidence="2 3">
    <name type="scientific">Aquirufa beregesia</name>
    <dbReference type="NCBI Taxonomy" id="2516556"/>
    <lineage>
        <taxon>Bacteria</taxon>
        <taxon>Pseudomonadati</taxon>
        <taxon>Bacteroidota</taxon>
        <taxon>Cytophagia</taxon>
        <taxon>Cytophagales</taxon>
        <taxon>Flectobacillaceae</taxon>
        <taxon>Aquirufa</taxon>
    </lineage>
</organism>
<sequence>MTKTSKNNPIESPSLGVDSSTNFNEKRNWISPEINIWNSENIEAAGGAGGDGLGQTYVV</sequence>
<proteinExistence type="predicted"/>